<dbReference type="EMBL" id="CADCVM010000223">
    <property type="protein sequence ID" value="CAA9495941.1"/>
    <property type="molecule type" value="Genomic_DNA"/>
</dbReference>
<protein>
    <submittedName>
        <fullName evidence="2">Uncharacterized protein</fullName>
    </submittedName>
</protein>
<proteinExistence type="predicted"/>
<name>A0A6J4SMG5_9ACTN</name>
<evidence type="ECO:0000256" key="1">
    <source>
        <dbReference type="SAM" id="MobiDB-lite"/>
    </source>
</evidence>
<feature type="compositionally biased region" description="Gly residues" evidence="1">
    <location>
        <begin position="18"/>
        <end position="27"/>
    </location>
</feature>
<feature type="region of interest" description="Disordered" evidence="1">
    <location>
        <begin position="1"/>
        <end position="74"/>
    </location>
</feature>
<feature type="non-terminal residue" evidence="2">
    <location>
        <position position="195"/>
    </location>
</feature>
<sequence>ENHGAHGRGRAQDADGRLAGGHSGGPRGCLLGRPAPGQRTRPPHTGDRPRGGGRAAAGGPPGEGIVLDIRGRRGRAEHRHRLLLLALPRRGSGRRGRGYAHQGLRGPATRGLRARGLPEGRREGQARRGEAAAERLLRTGSPGRADGGLGRGLRPEAPGSPLLPRGQGTLAGRGGLRRAAVRPLGLPREDQGRPV</sequence>
<organism evidence="2">
    <name type="scientific">uncultured Rubrobacteraceae bacterium</name>
    <dbReference type="NCBI Taxonomy" id="349277"/>
    <lineage>
        <taxon>Bacteria</taxon>
        <taxon>Bacillati</taxon>
        <taxon>Actinomycetota</taxon>
        <taxon>Rubrobacteria</taxon>
        <taxon>Rubrobacterales</taxon>
        <taxon>Rubrobacteraceae</taxon>
        <taxon>environmental samples</taxon>
    </lineage>
</organism>
<feature type="compositionally biased region" description="Gly residues" evidence="1">
    <location>
        <begin position="52"/>
        <end position="62"/>
    </location>
</feature>
<gene>
    <name evidence="2" type="ORF">AVDCRST_MAG05-2141</name>
</gene>
<reference evidence="2" key="1">
    <citation type="submission" date="2020-02" db="EMBL/GenBank/DDBJ databases">
        <authorList>
            <person name="Meier V. D."/>
        </authorList>
    </citation>
    <scope>NUCLEOTIDE SEQUENCE</scope>
    <source>
        <strain evidence="2">AVDCRST_MAG05</strain>
    </source>
</reference>
<feature type="compositionally biased region" description="Basic and acidic residues" evidence="1">
    <location>
        <begin position="116"/>
        <end position="137"/>
    </location>
</feature>
<feature type="compositionally biased region" description="Basic and acidic residues" evidence="1">
    <location>
        <begin position="1"/>
        <end position="16"/>
    </location>
</feature>
<dbReference type="AlphaFoldDB" id="A0A6J4SMG5"/>
<evidence type="ECO:0000313" key="2">
    <source>
        <dbReference type="EMBL" id="CAA9495941.1"/>
    </source>
</evidence>
<feature type="region of interest" description="Disordered" evidence="1">
    <location>
        <begin position="87"/>
        <end position="195"/>
    </location>
</feature>
<feature type="non-terminal residue" evidence="2">
    <location>
        <position position="1"/>
    </location>
</feature>
<accession>A0A6J4SMG5</accession>